<feature type="region of interest" description="Disordered" evidence="1">
    <location>
        <begin position="231"/>
        <end position="275"/>
    </location>
</feature>
<evidence type="ECO:0000313" key="2">
    <source>
        <dbReference type="EMBL" id="GEE01717.1"/>
    </source>
</evidence>
<dbReference type="OrthoDB" id="4578738at2"/>
<evidence type="ECO:0000256" key="1">
    <source>
        <dbReference type="SAM" id="MobiDB-lite"/>
    </source>
</evidence>
<dbReference type="AlphaFoldDB" id="A0A7I9V8R5"/>
<sequence length="382" mass="40596">MSGGRCWSSIVATSDERAALRLGPDAQWLVSCVLSEGHPGAHASDGGQAHHGRRRWLVWGDFAPGSQMLRDEEPCPIAAPDGTPCRFYRGHSGAHAFAQSRPPAPTPASPMDRRPAAASAYTPPAYPEMSAFDVDPDPPTETFAPLPKPAGWPHNVDSRTAMDRLFDDLPSLRPEDAPFVPASADGTWVTLPEPEPVAPTPVEVLDVEPVEVPVPDDDVVAVHPEPVLVVDAPVTSGPSSFVPADDRSGKRQKHKPKKVDNSYEPSLGDDAPGGATTVVFSGDPDASLMEVRPSSDAVLTTSILQVISSNDDPLRMGVPTTLRRAVPDAPELSGDQLKAMTVAVRSAADRLRDEAIADDTRELREALRDVAAAVADIASRLP</sequence>
<protein>
    <submittedName>
        <fullName evidence="2">Uncharacterized protein</fullName>
    </submittedName>
</protein>
<organism evidence="2 3">
    <name type="scientific">Gordonia spumicola</name>
    <dbReference type="NCBI Taxonomy" id="589161"/>
    <lineage>
        <taxon>Bacteria</taxon>
        <taxon>Bacillati</taxon>
        <taxon>Actinomycetota</taxon>
        <taxon>Actinomycetes</taxon>
        <taxon>Mycobacteriales</taxon>
        <taxon>Gordoniaceae</taxon>
        <taxon>Gordonia</taxon>
    </lineage>
</organism>
<dbReference type="EMBL" id="BJOV01000003">
    <property type="protein sequence ID" value="GEE01717.1"/>
    <property type="molecule type" value="Genomic_DNA"/>
</dbReference>
<keyword evidence="3" id="KW-1185">Reference proteome</keyword>
<gene>
    <name evidence="2" type="ORF">nbrc107696_21630</name>
</gene>
<reference evidence="3" key="1">
    <citation type="submission" date="2019-06" db="EMBL/GenBank/DDBJ databases">
        <title>Gordonia isolated from sludge of a wastewater treatment plant.</title>
        <authorList>
            <person name="Tamura T."/>
            <person name="Aoyama K."/>
            <person name="Kang Y."/>
            <person name="Saito S."/>
            <person name="Akiyama N."/>
            <person name="Yazawa K."/>
            <person name="Gonoi T."/>
            <person name="Mikami Y."/>
        </authorList>
    </citation>
    <scope>NUCLEOTIDE SEQUENCE [LARGE SCALE GENOMIC DNA]</scope>
    <source>
        <strain evidence="3">NBRC 107696</strain>
    </source>
</reference>
<proteinExistence type="predicted"/>
<feature type="region of interest" description="Disordered" evidence="1">
    <location>
        <begin position="96"/>
        <end position="120"/>
    </location>
</feature>
<name>A0A7I9V8R5_9ACTN</name>
<dbReference type="RefSeq" id="WP_161895474.1">
    <property type="nucleotide sequence ID" value="NZ_BJOV01000003.1"/>
</dbReference>
<comment type="caution">
    <text evidence="2">The sequence shown here is derived from an EMBL/GenBank/DDBJ whole genome shotgun (WGS) entry which is preliminary data.</text>
</comment>
<dbReference type="Proteomes" id="UP000444960">
    <property type="component" value="Unassembled WGS sequence"/>
</dbReference>
<accession>A0A7I9V8R5</accession>
<evidence type="ECO:0000313" key="3">
    <source>
        <dbReference type="Proteomes" id="UP000444960"/>
    </source>
</evidence>